<evidence type="ECO:0000313" key="1">
    <source>
        <dbReference type="EMBL" id="RMZ70534.1"/>
    </source>
</evidence>
<protein>
    <submittedName>
        <fullName evidence="1">Uncharacterized protein</fullName>
    </submittedName>
</protein>
<name>A0A3M7M816_9PLEO</name>
<dbReference type="AlphaFoldDB" id="A0A3M7M816"/>
<accession>A0A3M7M816</accession>
<evidence type="ECO:0000313" key="2">
    <source>
        <dbReference type="Proteomes" id="UP000265663"/>
    </source>
</evidence>
<proteinExistence type="predicted"/>
<reference evidence="1 2" key="1">
    <citation type="journal article" date="2014" name="PLoS ONE">
        <title>De novo Genome Assembly of the Fungal Plant Pathogen Pyrenophora semeniperda.</title>
        <authorList>
            <person name="Soliai M.M."/>
            <person name="Meyer S.E."/>
            <person name="Udall J.A."/>
            <person name="Elzinga D.E."/>
            <person name="Hermansen R.A."/>
            <person name="Bodily P.M."/>
            <person name="Hart A.A."/>
            <person name="Coleman C.E."/>
        </authorList>
    </citation>
    <scope>NUCLEOTIDE SEQUENCE [LARGE SCALE GENOMIC DNA]</scope>
    <source>
        <strain evidence="1 2">CCB06</strain>
        <tissue evidence="1">Mycelium</tissue>
    </source>
</reference>
<dbReference type="EMBL" id="KE747824">
    <property type="protein sequence ID" value="RMZ70534.1"/>
    <property type="molecule type" value="Genomic_DNA"/>
</dbReference>
<dbReference type="Proteomes" id="UP000265663">
    <property type="component" value="Unassembled WGS sequence"/>
</dbReference>
<keyword evidence="2" id="KW-1185">Reference proteome</keyword>
<gene>
    <name evidence="1" type="ORF">GMOD_00000640</name>
</gene>
<sequence length="93" mass="10808">MHGRPVGIRGMYSAVQYCGALTRRSRRPVKVPIQWRSISRTQTHKVAMMRGRRCSCSKHDVIFVNFANLRPSHATFQAWKSRPFYLADAYVPR</sequence>
<organism evidence="1 2">
    <name type="scientific">Pyrenophora seminiperda CCB06</name>
    <dbReference type="NCBI Taxonomy" id="1302712"/>
    <lineage>
        <taxon>Eukaryota</taxon>
        <taxon>Fungi</taxon>
        <taxon>Dikarya</taxon>
        <taxon>Ascomycota</taxon>
        <taxon>Pezizomycotina</taxon>
        <taxon>Dothideomycetes</taxon>
        <taxon>Pleosporomycetidae</taxon>
        <taxon>Pleosporales</taxon>
        <taxon>Pleosporineae</taxon>
        <taxon>Pleosporaceae</taxon>
        <taxon>Pyrenophora</taxon>
    </lineage>
</organism>